<dbReference type="NCBIfam" id="NF007215">
    <property type="entry name" value="PRK09637.1"/>
    <property type="match status" value="1"/>
</dbReference>
<evidence type="ECO:0000256" key="2">
    <source>
        <dbReference type="ARBA" id="ARBA00023015"/>
    </source>
</evidence>
<dbReference type="EMBL" id="LMCB01000014">
    <property type="protein sequence ID" value="KZL19421.1"/>
    <property type="molecule type" value="Genomic_DNA"/>
</dbReference>
<dbReference type="InterPro" id="IPR036388">
    <property type="entry name" value="WH-like_DNA-bd_sf"/>
</dbReference>
<dbReference type="NCBIfam" id="TIGR02937">
    <property type="entry name" value="sigma70-ECF"/>
    <property type="match status" value="1"/>
</dbReference>
<feature type="domain" description="RNA polymerase sigma-70 region 2" evidence="6">
    <location>
        <begin position="10"/>
        <end position="75"/>
    </location>
</feature>
<dbReference type="GO" id="GO:0003677">
    <property type="term" value="F:DNA binding"/>
    <property type="evidence" value="ECO:0007669"/>
    <property type="project" value="InterPro"/>
</dbReference>
<name>A0A165Z169_9HYPH</name>
<dbReference type="InterPro" id="IPR007627">
    <property type="entry name" value="RNA_pol_sigma70_r2"/>
</dbReference>
<evidence type="ECO:0000259" key="6">
    <source>
        <dbReference type="Pfam" id="PF04542"/>
    </source>
</evidence>
<dbReference type="InterPro" id="IPR013325">
    <property type="entry name" value="RNA_pol_sigma_r2"/>
</dbReference>
<dbReference type="GO" id="GO:0006352">
    <property type="term" value="P:DNA-templated transcription initiation"/>
    <property type="evidence" value="ECO:0007669"/>
    <property type="project" value="InterPro"/>
</dbReference>
<dbReference type="InterPro" id="IPR039425">
    <property type="entry name" value="RNA_pol_sigma-70-like"/>
</dbReference>
<reference evidence="8 9" key="1">
    <citation type="journal article" date="2016" name="Front. Microbiol.">
        <title>Comparative Genomic Analysis Reveals a Diverse Repertoire of Genes Involved in Prokaryote-Eukaryote Interactions within the Pseudovibrio Genus.</title>
        <authorList>
            <person name="Romano S."/>
            <person name="Fernandez-Guerra A."/>
            <person name="Reen F.J."/>
            <person name="Glockner F.O."/>
            <person name="Crowley S.P."/>
            <person name="O'Sullivan O."/>
            <person name="Cotter P.D."/>
            <person name="Adams C."/>
            <person name="Dobson A.D."/>
            <person name="O'Gara F."/>
        </authorList>
    </citation>
    <scope>NUCLEOTIDE SEQUENCE [LARGE SCALE GENOMIC DNA]</scope>
    <source>
        <strain evidence="8 9">Ad2</strain>
    </source>
</reference>
<feature type="domain" description="RNA polymerase sigma factor 70 region 4 type 2" evidence="7">
    <location>
        <begin position="106"/>
        <end position="152"/>
    </location>
</feature>
<dbReference type="GO" id="GO:0016987">
    <property type="term" value="F:sigma factor activity"/>
    <property type="evidence" value="ECO:0007669"/>
    <property type="project" value="UniProtKB-KW"/>
</dbReference>
<dbReference type="Gene3D" id="1.10.1740.10">
    <property type="match status" value="1"/>
</dbReference>
<dbReference type="STRING" id="989403.SAMN05421798_11358"/>
<evidence type="ECO:0000256" key="4">
    <source>
        <dbReference type="ARBA" id="ARBA00023163"/>
    </source>
</evidence>
<gene>
    <name evidence="8" type="primary">sigR</name>
    <name evidence="8" type="ORF">PsAD2_01960</name>
</gene>
<dbReference type="PANTHER" id="PTHR43133:SF62">
    <property type="entry name" value="RNA POLYMERASE SIGMA FACTOR SIGZ"/>
    <property type="match status" value="1"/>
</dbReference>
<proteinExistence type="inferred from homology"/>
<keyword evidence="4" id="KW-0804">Transcription</keyword>
<dbReference type="InterPro" id="IPR013249">
    <property type="entry name" value="RNA_pol_sigma70_r4_t2"/>
</dbReference>
<dbReference type="RefSeq" id="WP_068005335.1">
    <property type="nucleotide sequence ID" value="NZ_FOFM01000013.1"/>
</dbReference>
<keyword evidence="2" id="KW-0805">Transcription regulation</keyword>
<dbReference type="PATRIC" id="fig|989403.3.peg.2096"/>
<dbReference type="OrthoDB" id="9803470at2"/>
<evidence type="ECO:0000256" key="5">
    <source>
        <dbReference type="NCBIfam" id="TIGR02959"/>
    </source>
</evidence>
<evidence type="ECO:0000259" key="7">
    <source>
        <dbReference type="Pfam" id="PF08281"/>
    </source>
</evidence>
<dbReference type="Pfam" id="PF08281">
    <property type="entry name" value="Sigma70_r4_2"/>
    <property type="match status" value="1"/>
</dbReference>
<dbReference type="AlphaFoldDB" id="A0A165Z169"/>
<dbReference type="NCBIfam" id="TIGR02959">
    <property type="entry name" value="SigZ"/>
    <property type="match status" value="1"/>
</dbReference>
<evidence type="ECO:0000256" key="1">
    <source>
        <dbReference type="ARBA" id="ARBA00010641"/>
    </source>
</evidence>
<dbReference type="InterPro" id="IPR014284">
    <property type="entry name" value="RNA_pol_sigma-70_dom"/>
</dbReference>
<evidence type="ECO:0000313" key="8">
    <source>
        <dbReference type="EMBL" id="KZL19421.1"/>
    </source>
</evidence>
<organism evidence="8 9">
    <name type="scientific">Pseudovibrio axinellae</name>
    <dbReference type="NCBI Taxonomy" id="989403"/>
    <lineage>
        <taxon>Bacteria</taxon>
        <taxon>Pseudomonadati</taxon>
        <taxon>Pseudomonadota</taxon>
        <taxon>Alphaproteobacteria</taxon>
        <taxon>Hyphomicrobiales</taxon>
        <taxon>Stappiaceae</taxon>
        <taxon>Pseudovibrio</taxon>
    </lineage>
</organism>
<dbReference type="Gene3D" id="1.10.10.10">
    <property type="entry name" value="Winged helix-like DNA-binding domain superfamily/Winged helix DNA-binding domain"/>
    <property type="match status" value="1"/>
</dbReference>
<keyword evidence="9" id="KW-1185">Reference proteome</keyword>
<dbReference type="InterPro" id="IPR013324">
    <property type="entry name" value="RNA_pol_sigma_r3/r4-like"/>
</dbReference>
<dbReference type="InterPro" id="IPR014304">
    <property type="entry name" value="RNA_pol_sigma-Z"/>
</dbReference>
<comment type="caution">
    <text evidence="8">The sequence shown here is derived from an EMBL/GenBank/DDBJ whole genome shotgun (WGS) entry which is preliminary data.</text>
</comment>
<protein>
    <recommendedName>
        <fullName evidence="5">RNA polymerase sigma factor SigZ</fullName>
    </recommendedName>
</protein>
<comment type="similarity">
    <text evidence="1">Belongs to the sigma-70 factor family. ECF subfamily.</text>
</comment>
<accession>A0A165Z169</accession>
<dbReference type="SUPFAM" id="SSF88946">
    <property type="entry name" value="Sigma2 domain of RNA polymerase sigma factors"/>
    <property type="match status" value="1"/>
</dbReference>
<dbReference type="SUPFAM" id="SSF88659">
    <property type="entry name" value="Sigma3 and sigma4 domains of RNA polymerase sigma factors"/>
    <property type="match status" value="1"/>
</dbReference>
<evidence type="ECO:0000256" key="3">
    <source>
        <dbReference type="ARBA" id="ARBA00023082"/>
    </source>
</evidence>
<sequence>MTQVTLEDIWEQYRSALKAFLRSRLSNPEDVEDLLQEILIKTFQRRGQVKDQASLKSWLFQVANNTIIDFYRKAATRNDVTAAQDWHTQQGEMVEQDLAVCVRPFIASLPEETAQLLTRIDLEGVSQRDLAVQMGVSYSTLKSRVQKGRSQMRKLFEDCCKMTLDTKGRVAEYQEKTGGCKNC</sequence>
<dbReference type="PANTHER" id="PTHR43133">
    <property type="entry name" value="RNA POLYMERASE ECF-TYPE SIGMA FACTO"/>
    <property type="match status" value="1"/>
</dbReference>
<dbReference type="Proteomes" id="UP000076577">
    <property type="component" value="Unassembled WGS sequence"/>
</dbReference>
<evidence type="ECO:0000313" key="9">
    <source>
        <dbReference type="Proteomes" id="UP000076577"/>
    </source>
</evidence>
<keyword evidence="3" id="KW-0731">Sigma factor</keyword>
<dbReference type="Pfam" id="PF04542">
    <property type="entry name" value="Sigma70_r2"/>
    <property type="match status" value="1"/>
</dbReference>